<dbReference type="Pfam" id="PF00892">
    <property type="entry name" value="EamA"/>
    <property type="match status" value="2"/>
</dbReference>
<dbReference type="AlphaFoldDB" id="A0A562T9T8"/>
<proteinExistence type="predicted"/>
<organism evidence="4 5">
    <name type="scientific">Roseibium hamelinense</name>
    <dbReference type="NCBI Taxonomy" id="150831"/>
    <lineage>
        <taxon>Bacteria</taxon>
        <taxon>Pseudomonadati</taxon>
        <taxon>Pseudomonadota</taxon>
        <taxon>Alphaproteobacteria</taxon>
        <taxon>Hyphomicrobiales</taxon>
        <taxon>Stappiaceae</taxon>
        <taxon>Roseibium</taxon>
    </lineage>
</organism>
<gene>
    <name evidence="4" type="ORF">JM93_01333</name>
</gene>
<dbReference type="Proteomes" id="UP000320593">
    <property type="component" value="Unassembled WGS sequence"/>
</dbReference>
<dbReference type="EMBL" id="VLLF01000002">
    <property type="protein sequence ID" value="TWI90352.1"/>
    <property type="molecule type" value="Genomic_DNA"/>
</dbReference>
<dbReference type="InterPro" id="IPR000620">
    <property type="entry name" value="EamA_dom"/>
</dbReference>
<dbReference type="RefSeq" id="WP_145341452.1">
    <property type="nucleotide sequence ID" value="NZ_SMLY01000085.1"/>
</dbReference>
<evidence type="ECO:0000259" key="3">
    <source>
        <dbReference type="Pfam" id="PF00892"/>
    </source>
</evidence>
<dbReference type="GO" id="GO:0016020">
    <property type="term" value="C:membrane"/>
    <property type="evidence" value="ECO:0007669"/>
    <property type="project" value="InterPro"/>
</dbReference>
<feature type="domain" description="EamA" evidence="3">
    <location>
        <begin position="11"/>
        <end position="142"/>
    </location>
</feature>
<keyword evidence="2" id="KW-1133">Transmembrane helix</keyword>
<evidence type="ECO:0000256" key="1">
    <source>
        <dbReference type="SAM" id="MobiDB-lite"/>
    </source>
</evidence>
<feature type="transmembrane region" description="Helical" evidence="2">
    <location>
        <begin position="41"/>
        <end position="59"/>
    </location>
</feature>
<feature type="domain" description="EamA" evidence="3">
    <location>
        <begin position="151"/>
        <end position="281"/>
    </location>
</feature>
<feature type="transmembrane region" description="Helical" evidence="2">
    <location>
        <begin position="212"/>
        <end position="231"/>
    </location>
</feature>
<comment type="caution">
    <text evidence="4">The sequence shown here is derived from an EMBL/GenBank/DDBJ whole genome shotgun (WGS) entry which is preliminary data.</text>
</comment>
<feature type="transmembrane region" description="Helical" evidence="2">
    <location>
        <begin position="71"/>
        <end position="92"/>
    </location>
</feature>
<evidence type="ECO:0000313" key="4">
    <source>
        <dbReference type="EMBL" id="TWI90352.1"/>
    </source>
</evidence>
<feature type="transmembrane region" description="Helical" evidence="2">
    <location>
        <begin position="128"/>
        <end position="146"/>
    </location>
</feature>
<name>A0A562T9T8_9HYPH</name>
<dbReference type="InterPro" id="IPR037185">
    <property type="entry name" value="EmrE-like"/>
</dbReference>
<protein>
    <submittedName>
        <fullName evidence="4">Drug/metabolite transporter (DMT)-like permease</fullName>
    </submittedName>
</protein>
<dbReference type="PANTHER" id="PTHR22911:SF135">
    <property type="entry name" value="BLR4310 PROTEIN"/>
    <property type="match status" value="1"/>
</dbReference>
<feature type="transmembrane region" description="Helical" evidence="2">
    <location>
        <begin position="98"/>
        <end position="116"/>
    </location>
</feature>
<dbReference type="SUPFAM" id="SSF103481">
    <property type="entry name" value="Multidrug resistance efflux transporter EmrE"/>
    <property type="match status" value="2"/>
</dbReference>
<keyword evidence="5" id="KW-1185">Reference proteome</keyword>
<dbReference type="PANTHER" id="PTHR22911">
    <property type="entry name" value="ACYL-MALONYL CONDENSING ENZYME-RELATED"/>
    <property type="match status" value="1"/>
</dbReference>
<evidence type="ECO:0000256" key="2">
    <source>
        <dbReference type="SAM" id="Phobius"/>
    </source>
</evidence>
<feature type="transmembrane region" description="Helical" evidence="2">
    <location>
        <begin position="182"/>
        <end position="200"/>
    </location>
</feature>
<feature type="transmembrane region" description="Helical" evidence="2">
    <location>
        <begin position="264"/>
        <end position="282"/>
    </location>
</feature>
<evidence type="ECO:0000313" key="5">
    <source>
        <dbReference type="Proteomes" id="UP000320593"/>
    </source>
</evidence>
<feature type="transmembrane region" description="Helical" evidence="2">
    <location>
        <begin position="152"/>
        <end position="170"/>
    </location>
</feature>
<accession>A0A562T9T8</accession>
<sequence length="318" mass="34309">MFHSPNSPALGLGTAFLGFALFAGHDALIKALGTSYSVFQIIFFAMLFAFIPMALIMLADKSHSNFRPRHPWLVLFRSILNIVAMSSAFYAFTTLPLAEVYSLLFSTPLLITIFSVPLLGEVVRWQRWAAVLIGLVGVVIVLRPGVTELTLGHASALLAAASSGLAALLVRKIGSQERSAVLILYPMLLSMVFMGLSLPAVYRPVALPDLGLMALVGLLSVFAQLCIIGGYRSAPAAVIAPTQYSQIIWATLYGALFFSEEPDLYVGIGSTIIIASGVFVVWRESRKDVSARRPVLRSSNPRFDAGPSPNPSGTYNKT</sequence>
<reference evidence="4 5" key="1">
    <citation type="submission" date="2019-07" db="EMBL/GenBank/DDBJ databases">
        <title>Genomic Encyclopedia of Archaeal and Bacterial Type Strains, Phase II (KMG-II): from individual species to whole genera.</title>
        <authorList>
            <person name="Goeker M."/>
        </authorList>
    </citation>
    <scope>NUCLEOTIDE SEQUENCE [LARGE SCALE GENOMIC DNA]</scope>
    <source>
        <strain evidence="4 5">ATCC BAA-252</strain>
    </source>
</reference>
<dbReference type="OrthoDB" id="7818056at2"/>
<keyword evidence="2" id="KW-0472">Membrane</keyword>
<keyword evidence="2" id="KW-0812">Transmembrane</keyword>
<feature type="transmembrane region" description="Helical" evidence="2">
    <location>
        <begin position="238"/>
        <end position="258"/>
    </location>
</feature>
<dbReference type="Gene3D" id="1.10.3730.20">
    <property type="match status" value="1"/>
</dbReference>
<feature type="region of interest" description="Disordered" evidence="1">
    <location>
        <begin position="297"/>
        <end position="318"/>
    </location>
</feature>